<sequence>MFHKVKKNVAAMSVHTIEHAELADYRQRLDGASKALKAGLEDIIATERNWTALVGTNFVNFSDRFASYYPDDDPMRDAAKDTASTSLTLLKTFTTRVESTTSQHKLMEALVRGYLTEIAAVEKQIRTTVHGAKVELDMYGKKLGVLQAKTGTARDEGKIGRNLEKFEAARAAYDAAVVVAADRCKGIWDKRRVAFTALFVGYFQAQATAMTSCLSTLQSTFAFVDSNREVFSQLDPELSDWAGVEPQAAQGALLSTDEAAAAVRELLPGGGDGATPVFPTRDGFSRSATRPLCGAPAALAGPPCSASIPATA</sequence>
<organism evidence="1 2">
    <name type="scientific">Pyropia yezoensis</name>
    <name type="common">Susabi-nori</name>
    <name type="synonym">Porphyra yezoensis</name>
    <dbReference type="NCBI Taxonomy" id="2788"/>
    <lineage>
        <taxon>Eukaryota</taxon>
        <taxon>Rhodophyta</taxon>
        <taxon>Bangiophyceae</taxon>
        <taxon>Bangiales</taxon>
        <taxon>Bangiaceae</taxon>
        <taxon>Pyropia</taxon>
    </lineage>
</organism>
<accession>A0ACC3C5Y8</accession>
<dbReference type="EMBL" id="CM020619">
    <property type="protein sequence ID" value="KAK1865508.1"/>
    <property type="molecule type" value="Genomic_DNA"/>
</dbReference>
<reference evidence="1" key="1">
    <citation type="submission" date="2019-11" db="EMBL/GenBank/DDBJ databases">
        <title>Nori genome reveals adaptations in red seaweeds to the harsh intertidal environment.</title>
        <authorList>
            <person name="Wang D."/>
            <person name="Mao Y."/>
        </authorList>
    </citation>
    <scope>NUCLEOTIDE SEQUENCE</scope>
    <source>
        <tissue evidence="1">Gametophyte</tissue>
    </source>
</reference>
<proteinExistence type="predicted"/>
<evidence type="ECO:0000313" key="2">
    <source>
        <dbReference type="Proteomes" id="UP000798662"/>
    </source>
</evidence>
<evidence type="ECO:0000313" key="1">
    <source>
        <dbReference type="EMBL" id="KAK1865508.1"/>
    </source>
</evidence>
<dbReference type="Proteomes" id="UP000798662">
    <property type="component" value="Chromosome 2"/>
</dbReference>
<gene>
    <name evidence="1" type="ORF">I4F81_008039</name>
</gene>
<name>A0ACC3C5Y8_PYRYE</name>
<keyword evidence="2" id="KW-1185">Reference proteome</keyword>
<protein>
    <submittedName>
        <fullName evidence="1">Uncharacterized protein</fullName>
    </submittedName>
</protein>
<comment type="caution">
    <text evidence="1">The sequence shown here is derived from an EMBL/GenBank/DDBJ whole genome shotgun (WGS) entry which is preliminary data.</text>
</comment>